<feature type="region of interest" description="Disordered" evidence="10">
    <location>
        <begin position="1282"/>
        <end position="1308"/>
    </location>
</feature>
<evidence type="ECO:0000256" key="8">
    <source>
        <dbReference type="ARBA" id="ARBA00023136"/>
    </source>
</evidence>
<dbReference type="NCBIfam" id="TIGR03924">
    <property type="entry name" value="T7SS_EccC_a"/>
    <property type="match status" value="1"/>
</dbReference>
<evidence type="ECO:0000256" key="1">
    <source>
        <dbReference type="ARBA" id="ARBA00004651"/>
    </source>
</evidence>
<dbReference type="GO" id="GO:0005886">
    <property type="term" value="C:plasma membrane"/>
    <property type="evidence" value="ECO:0007669"/>
    <property type="project" value="UniProtKB-SubCell"/>
</dbReference>
<dbReference type="InterPro" id="IPR027417">
    <property type="entry name" value="P-loop_NTPase"/>
</dbReference>
<keyword evidence="7 11" id="KW-1133">Transmembrane helix</keyword>
<dbReference type="InterPro" id="IPR003593">
    <property type="entry name" value="AAA+_ATPase"/>
</dbReference>
<dbReference type="PANTHER" id="PTHR22683">
    <property type="entry name" value="SPORULATION PROTEIN RELATED"/>
    <property type="match status" value="1"/>
</dbReference>
<evidence type="ECO:0000256" key="5">
    <source>
        <dbReference type="ARBA" id="ARBA00022741"/>
    </source>
</evidence>
<feature type="domain" description="FtsK" evidence="12">
    <location>
        <begin position="796"/>
        <end position="989"/>
    </location>
</feature>
<evidence type="ECO:0000256" key="10">
    <source>
        <dbReference type="SAM" id="MobiDB-lite"/>
    </source>
</evidence>
<evidence type="ECO:0000313" key="13">
    <source>
        <dbReference type="EMBL" id="TDZ95693.1"/>
    </source>
</evidence>
<dbReference type="NCBIfam" id="TIGR03925">
    <property type="entry name" value="T7SS_EccC_b"/>
    <property type="match status" value="1"/>
</dbReference>
<evidence type="ECO:0000256" key="4">
    <source>
        <dbReference type="ARBA" id="ARBA00022737"/>
    </source>
</evidence>
<feature type="transmembrane region" description="Helical" evidence="11">
    <location>
        <begin position="20"/>
        <end position="42"/>
    </location>
</feature>
<dbReference type="PANTHER" id="PTHR22683:SF1">
    <property type="entry name" value="TYPE VII SECRETION SYSTEM PROTEIN ESSC"/>
    <property type="match status" value="1"/>
</dbReference>
<comment type="subcellular location">
    <subcellularLocation>
        <location evidence="1">Cell membrane</location>
        <topology evidence="1">Multi-pass membrane protein</topology>
    </subcellularLocation>
</comment>
<dbReference type="Pfam" id="PF01580">
    <property type="entry name" value="FtsK_SpoIIIE"/>
    <property type="match status" value="2"/>
</dbReference>
<keyword evidence="4" id="KW-0677">Repeat</keyword>
<dbReference type="NCBIfam" id="TIGR03931">
    <property type="entry name" value="T7SS_Rv3446c"/>
    <property type="match status" value="1"/>
</dbReference>
<evidence type="ECO:0000256" key="9">
    <source>
        <dbReference type="PROSITE-ProRule" id="PRU00289"/>
    </source>
</evidence>
<organism evidence="13 14">
    <name type="scientific">Mycobacteroides salmoniphilum</name>
    <dbReference type="NCBI Taxonomy" id="404941"/>
    <lineage>
        <taxon>Bacteria</taxon>
        <taxon>Bacillati</taxon>
        <taxon>Actinomycetota</taxon>
        <taxon>Actinomycetes</taxon>
        <taxon>Mycobacteriales</taxon>
        <taxon>Mycobacteriaceae</taxon>
        <taxon>Mycobacteroides</taxon>
    </lineage>
</organism>
<dbReference type="SUPFAM" id="SSF52540">
    <property type="entry name" value="P-loop containing nucleoside triphosphate hydrolases"/>
    <property type="match status" value="3"/>
</dbReference>
<dbReference type="InterPro" id="IPR002543">
    <property type="entry name" value="FtsK_dom"/>
</dbReference>
<feature type="binding site" evidence="9">
    <location>
        <begin position="814"/>
        <end position="821"/>
    </location>
    <ligand>
        <name>ATP</name>
        <dbReference type="ChEBI" id="CHEBI:30616"/>
    </ligand>
</feature>
<name>A0A4R8SFP8_9MYCO</name>
<keyword evidence="2" id="KW-1003">Cell membrane</keyword>
<feature type="binding site" evidence="9">
    <location>
        <begin position="1104"/>
        <end position="1111"/>
    </location>
    <ligand>
        <name>ATP</name>
        <dbReference type="ChEBI" id="CHEBI:30616"/>
    </ligand>
</feature>
<keyword evidence="6 9" id="KW-0067">ATP-binding</keyword>
<sequence>MQPPPEIPRPVPSPIIAKIMPLVMVVAMVGMIAFFVTSGSLGGGSGGGMMRSPMFMLFPIMMMVSMVSMVSNSGGKGAKTSEINEDRKDYLRYLEVVRKNVTDTGGAQRKALLWNNPDPSALWTLAGGRRMWERRPGDSDYCHVRVGVGDQRLAAQLVAPEIGPVEELEPVASVALRRFVRTHSLVPELPIALNLRGFAAVTIDGSPEVARGMLRAMICQLAMFHGPDQFLVAAVVNRHAAPHWDWLKWLPHAQHPTAFDGVGASRLVYHSLGEVEESLASLITERERFSRTAQPSPDRPQILIIVDSGTLIGSERLIIDHGIDSVTLVEIGTRVDPLAARRGMQLELTERGLGAKGNVGSEVFAHPDHLTITEAMACARRMAPYRVLSGGSDEVQIQTEVSTRWSDIVGIGDPGLLNPEVVWRNRVGRDRLRVPIGIAVDGTPMELDIKEAAENGMGPHGLCIGATGSGKSEFLRTLTLGMIATHSPDALNLVLVDFKGGATFLGLDRAQHVAAIITNLAEEANLVSRMKDALAGEMNRRQELLRAAGNFANVTEYERARAAGASLAPLPALFIIVDEFSELLSQHPDFAELFVAIGRLGRSLHVHLLLASQRLDEGRLRGLESHLSYRLCLKTFSANESRAAIGVPDAYHLPNTPGSCYLKDDSGELTRFQTSYVSGAYVPYGPARRAVSSGGTGAAPRLFTAAPVALQMRPTEIVEDDTPAASDGAIGRSVIDTILDRVEGHGNPAHEVWLPPLDDSPTLGDLIPRHGRAGFDAVGSLTVPIGIVDRPYEQRRDPYIVDLSAAAGNVAIVGAPQSGKSMAVRTLVTSLAVTHSPAQVQFYCLDFGGGTLTSLAQLPHVGSVASRLESDLIRRTFAEMLTIVRSRENAFRAYGIDSMAEYRRRKGAGDPQLASDPFGDVFFIIDGWSTVRQEFEALEPQVTALAAQGLGFGVHTVVTASRWAEIRPALKDQIGTRVELRLGDPLDSDFDRKLAQLVPDGRPGRGITRDRRHMLIGLPRVDSVSSNQDLGEAIGAAAASMRQRSSAEAPQVRMLPHKIDYAALVPQAPQNDLPNLRILVGINETELAPTFLEFGEQPHMMIFGDSECGKTGLLRTICREVVRTTTPQQAQLFIVDFRRTLLGVVETEHLAKYAMSSNTLVDEVPGLIELLKSRMPGPDVTQQELRDRSWWSGPEIYILVDDYDLVALASGNPLLPLAEYLPHSKDIGLHVVIARRTSGASRAMFEPMMARMKDLSCIGLQMSGNKDEGVLIGTVRPQRAAAGSRHSGHALGRPTTGSGCLERSAVIPDRDPQPGMRVAIEVTETAVRARTDDGIREAGHSDVQSAVAALDDETALLPGRVVPSRALWAALFESLLTDRNAPVRLDSVLLIHPTTWSSRRRTLLSNAARMMAATLTVRSRAFALAERGVRTDLSGRSFVVVEVSPGEVAVTVVGHGSAGEPASTVRHLEERSWETKTAADVARAVARAVEEVVRSERAGVAAILVDSADAEMGEAIVVAVDRIGLTPGVSQVAEDAVFRDAGQTPRVSAFIEGPADEPAVARRPEWTPASSARSVPRLPAWWPVAAIGLAAAIVVTGVVLTVAFSRERQPSPTTPVVATSLLVEGRVQFMVPAEWAVRRIPAGGAGSARVEVISPEDPEAIVHVTQVRVKSTETLASTAETLRAAMDKEPPGVFTQFKADDLKMERPAVTYTEVREGHDVAWTVLLADDLRIGIGCQFKKDNYPAVQQACELAIRTANAVKSGN</sequence>
<keyword evidence="5 9" id="KW-0547">Nucleotide-binding</keyword>
<accession>A0A4R8SFP8</accession>
<dbReference type="Proteomes" id="UP000295685">
    <property type="component" value="Unassembled WGS sequence"/>
</dbReference>
<dbReference type="InterPro" id="IPR023837">
    <property type="entry name" value="EccCb-like_Actinobacteria"/>
</dbReference>
<feature type="domain" description="FtsK" evidence="12">
    <location>
        <begin position="442"/>
        <end position="642"/>
    </location>
</feature>
<dbReference type="GO" id="GO:0005524">
    <property type="term" value="F:ATP binding"/>
    <property type="evidence" value="ECO:0007669"/>
    <property type="project" value="UniProtKB-UniRule"/>
</dbReference>
<evidence type="ECO:0000256" key="11">
    <source>
        <dbReference type="SAM" id="Phobius"/>
    </source>
</evidence>
<dbReference type="InterPro" id="IPR023840">
    <property type="entry name" value="T7SS_Rv3446c"/>
</dbReference>
<evidence type="ECO:0000256" key="3">
    <source>
        <dbReference type="ARBA" id="ARBA00022692"/>
    </source>
</evidence>
<dbReference type="InterPro" id="IPR023836">
    <property type="entry name" value="EccCa-like_Actinobacteria"/>
</dbReference>
<dbReference type="EMBL" id="PECK01000003">
    <property type="protein sequence ID" value="TDZ95693.1"/>
    <property type="molecule type" value="Genomic_DNA"/>
</dbReference>
<feature type="binding site" evidence="9">
    <location>
        <begin position="465"/>
        <end position="472"/>
    </location>
    <ligand>
        <name>ATP</name>
        <dbReference type="ChEBI" id="CHEBI:30616"/>
    </ligand>
</feature>
<keyword evidence="8 11" id="KW-0472">Membrane</keyword>
<protein>
    <submittedName>
        <fullName evidence="13">ESX-1 secretion system protein EccCa1</fullName>
    </submittedName>
</protein>
<evidence type="ECO:0000313" key="14">
    <source>
        <dbReference type="Proteomes" id="UP000295685"/>
    </source>
</evidence>
<evidence type="ECO:0000256" key="7">
    <source>
        <dbReference type="ARBA" id="ARBA00022989"/>
    </source>
</evidence>
<feature type="transmembrane region" description="Helical" evidence="11">
    <location>
        <begin position="1580"/>
        <end position="1604"/>
    </location>
</feature>
<reference evidence="13 14" key="1">
    <citation type="journal article" date="2019" name="Sci. Rep.">
        <title>Extended insight into the Mycobacterium chelonae-abscessus complex through whole genome sequencing of Mycobacterium salmoniphilum outbreak and Mycobacterium salmoniphilum-like strains.</title>
        <authorList>
            <person name="Behra P.R.K."/>
            <person name="Das S."/>
            <person name="Pettersson B.M.F."/>
            <person name="Shirreff L."/>
            <person name="DuCote T."/>
            <person name="Jacobsson K.G."/>
            <person name="Ennis D.G."/>
            <person name="Kirsebom L.A."/>
        </authorList>
    </citation>
    <scope>NUCLEOTIDE SEQUENCE [LARGE SCALE GENOMIC DNA]</scope>
    <source>
        <strain evidence="13 14">CCUG 60885</strain>
    </source>
</reference>
<comment type="caution">
    <text evidence="13">The sequence shown here is derived from an EMBL/GenBank/DDBJ whole genome shotgun (WGS) entry which is preliminary data.</text>
</comment>
<dbReference type="Gene3D" id="3.40.50.300">
    <property type="entry name" value="P-loop containing nucleotide triphosphate hydrolases"/>
    <property type="match status" value="4"/>
</dbReference>
<feature type="transmembrane region" description="Helical" evidence="11">
    <location>
        <begin position="54"/>
        <end position="71"/>
    </location>
</feature>
<evidence type="ECO:0000256" key="6">
    <source>
        <dbReference type="ARBA" id="ARBA00022840"/>
    </source>
</evidence>
<dbReference type="GO" id="GO:0003677">
    <property type="term" value="F:DNA binding"/>
    <property type="evidence" value="ECO:0007669"/>
    <property type="project" value="InterPro"/>
</dbReference>
<dbReference type="PROSITE" id="PS50901">
    <property type="entry name" value="FTSK"/>
    <property type="match status" value="3"/>
</dbReference>
<feature type="domain" description="FtsK" evidence="12">
    <location>
        <begin position="1087"/>
        <end position="1267"/>
    </location>
</feature>
<proteinExistence type="predicted"/>
<dbReference type="SMART" id="SM00382">
    <property type="entry name" value="AAA"/>
    <property type="match status" value="3"/>
</dbReference>
<gene>
    <name evidence="13" type="primary">eccCa1_1</name>
    <name evidence="13" type="ORF">CCUG60885_01827</name>
</gene>
<evidence type="ECO:0000256" key="2">
    <source>
        <dbReference type="ARBA" id="ARBA00022475"/>
    </source>
</evidence>
<evidence type="ECO:0000259" key="12">
    <source>
        <dbReference type="PROSITE" id="PS50901"/>
    </source>
</evidence>
<dbReference type="InterPro" id="IPR050206">
    <property type="entry name" value="FtsK/SpoIIIE/SftA"/>
</dbReference>
<keyword evidence="3 11" id="KW-0812">Transmembrane</keyword>